<dbReference type="EMBL" id="PP511621">
    <property type="protein sequence ID" value="XCD06001.1"/>
    <property type="molecule type" value="Genomic_DNA"/>
</dbReference>
<dbReference type="EMBL" id="PP511660">
    <property type="protein sequence ID" value="XCD06349.1"/>
    <property type="molecule type" value="Genomic_DNA"/>
</dbReference>
<dbReference type="EMBL" id="PP511402">
    <property type="protein sequence ID" value="XCD03934.1"/>
    <property type="molecule type" value="Genomic_DNA"/>
</dbReference>
<accession>A0AAU8B3V5</accession>
<proteinExistence type="predicted"/>
<name>A0AAU8B3V5_9VIRU</name>
<dbReference type="EMBL" id="PP511603">
    <property type="protein sequence ID" value="XCD05866.1"/>
    <property type="molecule type" value="Genomic_DNA"/>
</dbReference>
<sequence length="31" mass="3614">MKKGWKIVITILKVIVKTVESIFDKKNEPNN</sequence>
<evidence type="ECO:0000313" key="7">
    <source>
        <dbReference type="EMBL" id="XCD06886.1"/>
    </source>
</evidence>
<evidence type="ECO:0000313" key="6">
    <source>
        <dbReference type="EMBL" id="XCD06349.1"/>
    </source>
</evidence>
<dbReference type="EMBL" id="PP511494">
    <property type="protein sequence ID" value="XCD04692.1"/>
    <property type="molecule type" value="Genomic_DNA"/>
</dbReference>
<dbReference type="EMBL" id="PP511723">
    <property type="protein sequence ID" value="XCD06886.1"/>
    <property type="molecule type" value="Genomic_DNA"/>
</dbReference>
<dbReference type="EMBL" id="PP511540">
    <property type="protein sequence ID" value="XCD05286.1"/>
    <property type="molecule type" value="Genomic_DNA"/>
</dbReference>
<evidence type="ECO:0000313" key="5">
    <source>
        <dbReference type="EMBL" id="XCD06001.1"/>
    </source>
</evidence>
<evidence type="ECO:0000313" key="1">
    <source>
        <dbReference type="EMBL" id="XCD03934.1"/>
    </source>
</evidence>
<organism evidence="5">
    <name type="scientific">Dulem virus 214</name>
    <dbReference type="NCBI Taxonomy" id="3145691"/>
    <lineage>
        <taxon>Viruses</taxon>
        <taxon>Monodnaviria</taxon>
        <taxon>Sangervirae</taxon>
        <taxon>Phixviricota</taxon>
        <taxon>Malgrandaviricetes</taxon>
        <taxon>Petitvirales</taxon>
        <taxon>Microviridae</taxon>
        <taxon>Microvirus</taxon>
    </lineage>
</organism>
<reference evidence="5" key="1">
    <citation type="submission" date="2024-03" db="EMBL/GenBank/DDBJ databases">
        <title>Diverse circular DNA viruses in blood, oral, and fecal samples of captive lemurs.</title>
        <authorList>
            <person name="Paietta E.N."/>
            <person name="Kraberger S."/>
            <person name="Lund M.C."/>
            <person name="Custer J.M."/>
            <person name="Vargas K.M."/>
            <person name="Ehmke E.E."/>
            <person name="Yoder A.D."/>
            <person name="Varsani A."/>
        </authorList>
    </citation>
    <scope>NUCLEOTIDE SEQUENCE</scope>
    <source>
        <strain evidence="1">Duke_21_51</strain>
        <strain evidence="2">Duke_24FF_984</strain>
        <strain evidence="3">Duke_24FS_58</strain>
        <strain evidence="4">Duke_24SF_726</strain>
        <strain evidence="5">Duke_25FF_1036</strain>
        <strain evidence="6">Duke_25FS_74</strain>
        <strain evidence="7">Duke_26_43</strain>
    </source>
</reference>
<protein>
    <submittedName>
        <fullName evidence="5">Uncharacterized protein</fullName>
    </submittedName>
</protein>
<evidence type="ECO:0000313" key="2">
    <source>
        <dbReference type="EMBL" id="XCD04692.1"/>
    </source>
</evidence>
<evidence type="ECO:0000313" key="3">
    <source>
        <dbReference type="EMBL" id="XCD05286.1"/>
    </source>
</evidence>
<evidence type="ECO:0000313" key="4">
    <source>
        <dbReference type="EMBL" id="XCD05866.1"/>
    </source>
</evidence>